<keyword evidence="5 8" id="KW-0653">Protein transport</keyword>
<feature type="domain" description="MotA/TolQ/ExbB proton channel" evidence="11">
    <location>
        <begin position="155"/>
        <end position="265"/>
    </location>
</feature>
<keyword evidence="6 10" id="KW-1133">Transmembrane helix</keyword>
<dbReference type="InterPro" id="IPR050790">
    <property type="entry name" value="ExbB/TolQ_transport"/>
</dbReference>
<dbReference type="InterPro" id="IPR002898">
    <property type="entry name" value="MotA_ExbB_proton_chnl"/>
</dbReference>
<evidence type="ECO:0000256" key="8">
    <source>
        <dbReference type="RuleBase" id="RU004057"/>
    </source>
</evidence>
<evidence type="ECO:0000256" key="9">
    <source>
        <dbReference type="SAM" id="MobiDB-lite"/>
    </source>
</evidence>
<feature type="region of interest" description="Disordered" evidence="9">
    <location>
        <begin position="1"/>
        <end position="20"/>
    </location>
</feature>
<gene>
    <name evidence="12" type="ORF">EOJ36_04330</name>
</gene>
<keyword evidence="3" id="KW-1003">Cell membrane</keyword>
<dbReference type="EMBL" id="SACY01000002">
    <property type="protein sequence ID" value="RVU25650.1"/>
    <property type="molecule type" value="Genomic_DNA"/>
</dbReference>
<evidence type="ECO:0000313" key="13">
    <source>
        <dbReference type="Proteomes" id="UP000282832"/>
    </source>
</evidence>
<keyword evidence="4 10" id="KW-0812">Transmembrane</keyword>
<evidence type="ECO:0000256" key="10">
    <source>
        <dbReference type="SAM" id="Phobius"/>
    </source>
</evidence>
<keyword evidence="13" id="KW-1185">Reference proteome</keyword>
<reference evidence="12 13" key="1">
    <citation type="submission" date="2019-01" db="EMBL/GenBank/DDBJ databases">
        <authorList>
            <person name="Chen W.-M."/>
        </authorList>
    </citation>
    <scope>NUCLEOTIDE SEQUENCE [LARGE SCALE GENOMIC DNA]</scope>
    <source>
        <strain evidence="12 13">FSY-15</strain>
    </source>
</reference>
<comment type="similarity">
    <text evidence="8">Belongs to the exbB/tolQ family.</text>
</comment>
<evidence type="ECO:0000256" key="6">
    <source>
        <dbReference type="ARBA" id="ARBA00022989"/>
    </source>
</evidence>
<evidence type="ECO:0000259" key="11">
    <source>
        <dbReference type="Pfam" id="PF01618"/>
    </source>
</evidence>
<evidence type="ECO:0000256" key="1">
    <source>
        <dbReference type="ARBA" id="ARBA00004651"/>
    </source>
</evidence>
<dbReference type="GO" id="GO:0005886">
    <property type="term" value="C:plasma membrane"/>
    <property type="evidence" value="ECO:0007669"/>
    <property type="project" value="UniProtKB-SubCell"/>
</dbReference>
<evidence type="ECO:0000256" key="2">
    <source>
        <dbReference type="ARBA" id="ARBA00022448"/>
    </source>
</evidence>
<name>A0A437PTV1_9BACT</name>
<evidence type="ECO:0000256" key="5">
    <source>
        <dbReference type="ARBA" id="ARBA00022927"/>
    </source>
</evidence>
<comment type="subcellular location">
    <subcellularLocation>
        <location evidence="1">Cell membrane</location>
        <topology evidence="1">Multi-pass membrane protein</topology>
    </subcellularLocation>
    <subcellularLocation>
        <location evidence="8">Membrane</location>
        <topology evidence="8">Multi-pass membrane protein</topology>
    </subcellularLocation>
</comment>
<protein>
    <submittedName>
        <fullName evidence="12">MotA/TolQ/ExbB proton channel family protein</fullName>
    </submittedName>
</protein>
<dbReference type="PANTHER" id="PTHR30625:SF15">
    <property type="entry name" value="BIOPOLYMER TRANSPORT PROTEIN EXBB"/>
    <property type="match status" value="1"/>
</dbReference>
<proteinExistence type="inferred from homology"/>
<keyword evidence="2 8" id="KW-0813">Transport</keyword>
<feature type="transmembrane region" description="Helical" evidence="10">
    <location>
        <begin position="21"/>
        <end position="45"/>
    </location>
</feature>
<feature type="transmembrane region" description="Helical" evidence="10">
    <location>
        <begin position="232"/>
        <end position="253"/>
    </location>
</feature>
<dbReference type="Pfam" id="PF01618">
    <property type="entry name" value="MotA_ExbB"/>
    <property type="match status" value="1"/>
</dbReference>
<dbReference type="Proteomes" id="UP000282832">
    <property type="component" value="Unassembled WGS sequence"/>
</dbReference>
<dbReference type="OrthoDB" id="4045at2"/>
<evidence type="ECO:0000256" key="7">
    <source>
        <dbReference type="ARBA" id="ARBA00023136"/>
    </source>
</evidence>
<dbReference type="GO" id="GO:0017038">
    <property type="term" value="P:protein import"/>
    <property type="evidence" value="ECO:0007669"/>
    <property type="project" value="TreeGrafter"/>
</dbReference>
<dbReference type="AlphaFoldDB" id="A0A437PTV1"/>
<sequence>MSTQQPKPAAAKPAAAPQKKSGGIPAGFVLIILFVIALLIFLFVMGDGSHFEGGTNEGHPIAGDYFGIVYKGGIIVPVLMTCFLTALTFSIERLITIGKAKGTGDVNAFVRSIQASLDKDDVEGAIKSCEKQKGSVGNVTLSAVKKYKQLTTDGSLDKEQKLAALSKEVEEATSLELPMLEKNLTIVATLASVSTLLGLLGTVVGMIKAFSALGNSGGSTDASALANGISEALVNTALGIGTSAICIIAYNLFTSKIDELTYSIDEIGLSVNQNYATHHN</sequence>
<keyword evidence="7 10" id="KW-0472">Membrane</keyword>
<accession>A0A437PTV1</accession>
<organism evidence="12 13">
    <name type="scientific">Sandaracinomonas limnophila</name>
    <dbReference type="NCBI Taxonomy" id="1862386"/>
    <lineage>
        <taxon>Bacteria</taxon>
        <taxon>Pseudomonadati</taxon>
        <taxon>Bacteroidota</taxon>
        <taxon>Cytophagia</taxon>
        <taxon>Cytophagales</taxon>
        <taxon>Flectobacillaceae</taxon>
        <taxon>Sandaracinomonas</taxon>
    </lineage>
</organism>
<dbReference type="PANTHER" id="PTHR30625">
    <property type="entry name" value="PROTEIN TOLQ"/>
    <property type="match status" value="1"/>
</dbReference>
<evidence type="ECO:0000313" key="12">
    <source>
        <dbReference type="EMBL" id="RVU25650.1"/>
    </source>
</evidence>
<dbReference type="RefSeq" id="WP_127802803.1">
    <property type="nucleotide sequence ID" value="NZ_SACY01000002.1"/>
</dbReference>
<feature type="transmembrane region" description="Helical" evidence="10">
    <location>
        <begin position="65"/>
        <end position="91"/>
    </location>
</feature>
<feature type="transmembrane region" description="Helical" evidence="10">
    <location>
        <begin position="184"/>
        <end position="212"/>
    </location>
</feature>
<evidence type="ECO:0000256" key="4">
    <source>
        <dbReference type="ARBA" id="ARBA00022692"/>
    </source>
</evidence>
<comment type="caution">
    <text evidence="12">The sequence shown here is derived from an EMBL/GenBank/DDBJ whole genome shotgun (WGS) entry which is preliminary data.</text>
</comment>
<evidence type="ECO:0000256" key="3">
    <source>
        <dbReference type="ARBA" id="ARBA00022475"/>
    </source>
</evidence>